<accession>A0ABV1N2W6</accession>
<dbReference type="EMBL" id="JBEGCI010000004">
    <property type="protein sequence ID" value="MEQ6888065.1"/>
    <property type="molecule type" value="Genomic_DNA"/>
</dbReference>
<comment type="caution">
    <text evidence="1">The sequence shown here is derived from an EMBL/GenBank/DDBJ whole genome shotgun (WGS) entry which is preliminary data.</text>
</comment>
<dbReference type="Proteomes" id="UP001472978">
    <property type="component" value="Unassembled WGS sequence"/>
</dbReference>
<dbReference type="PANTHER" id="PTHR39624">
    <property type="entry name" value="PROTEIN INVOLVED IN RIMO-MEDIATED BETA-METHYLTHIOLATION OF RIBOSOMAL PROTEIN S12 YCAO"/>
    <property type="match status" value="1"/>
</dbReference>
<dbReference type="InterPro" id="IPR003718">
    <property type="entry name" value="OsmC/Ohr_fam"/>
</dbReference>
<dbReference type="RefSeq" id="WP_349757615.1">
    <property type="nucleotide sequence ID" value="NZ_JBEGCI010000004.1"/>
</dbReference>
<dbReference type="Gene3D" id="3.30.300.20">
    <property type="match status" value="1"/>
</dbReference>
<proteinExistence type="predicted"/>
<evidence type="ECO:0000313" key="2">
    <source>
        <dbReference type="Proteomes" id="UP001472978"/>
    </source>
</evidence>
<keyword evidence="2" id="KW-1185">Reference proteome</keyword>
<organism evidence="1 2">
    <name type="scientific">Halomonas pelophila</name>
    <dbReference type="NCBI Taxonomy" id="3151122"/>
    <lineage>
        <taxon>Bacteria</taxon>
        <taxon>Pseudomonadati</taxon>
        <taxon>Pseudomonadota</taxon>
        <taxon>Gammaproteobacteria</taxon>
        <taxon>Oceanospirillales</taxon>
        <taxon>Halomonadaceae</taxon>
        <taxon>Halomonas</taxon>
    </lineage>
</organism>
<dbReference type="SUPFAM" id="SSF82784">
    <property type="entry name" value="OsmC-like"/>
    <property type="match status" value="1"/>
</dbReference>
<evidence type="ECO:0000313" key="1">
    <source>
        <dbReference type="EMBL" id="MEQ6888065.1"/>
    </source>
</evidence>
<dbReference type="PANTHER" id="PTHR39624:SF2">
    <property type="entry name" value="OSMC-LIKE PROTEIN"/>
    <property type="match status" value="1"/>
</dbReference>
<reference evidence="1 2" key="1">
    <citation type="submission" date="2024-05" db="EMBL/GenBank/DDBJ databases">
        <title>Halomonas sp. CS7 16S ribosomal RNA gene Genome sequencing and assembly.</title>
        <authorList>
            <person name="Yook S."/>
        </authorList>
    </citation>
    <scope>NUCLEOTIDE SEQUENCE [LARGE SCALE GENOMIC DNA]</scope>
    <source>
        <strain evidence="1 2">CS7</strain>
    </source>
</reference>
<dbReference type="InterPro" id="IPR015946">
    <property type="entry name" value="KH_dom-like_a/b"/>
</dbReference>
<dbReference type="InterPro" id="IPR036102">
    <property type="entry name" value="OsmC/Ohrsf"/>
</dbReference>
<gene>
    <name evidence="1" type="ORF">ABE957_05165</name>
</gene>
<sequence length="147" mass="16606">MKKTIEVVSERNHIHRQRVELDGFEDLFVDVPEAYGGEGSAPDPHDYFDLSLGACKAITAMMYARRKKWPLEGVSVTVNRDDSQERHGTYRLDVAMAFHGIEEAKQRARLEEISHKCPIHRLMTTATVEVNTRLVDQSPAIASRADA</sequence>
<dbReference type="Pfam" id="PF02566">
    <property type="entry name" value="OsmC"/>
    <property type="match status" value="1"/>
</dbReference>
<name>A0ABV1N2W6_9GAMM</name>
<protein>
    <submittedName>
        <fullName evidence="1">OsmC family protein</fullName>
    </submittedName>
</protein>